<sequence length="117" mass="13467">MTNHYVHEVNGEQITVFTSKETVIDNPQLFLDIIFNLPTEKIVLYKENLHESFFDLKSGVAGELLQKIVNYSMSLGIVGDFSVYQSKSLRDFIYESNKSNRIVFVSTLEEALDRLSR</sequence>
<name>A0A1T5M6N7_9BACT</name>
<dbReference type="STRING" id="688867.SAMN05660236_4584"/>
<protein>
    <recommendedName>
        <fullName evidence="1">DUF4180 domain-containing protein</fullName>
    </recommendedName>
</protein>
<dbReference type="AlphaFoldDB" id="A0A1T5M6N7"/>
<keyword evidence="3" id="KW-1185">Reference proteome</keyword>
<dbReference type="InterPro" id="IPR025438">
    <property type="entry name" value="DUF4180"/>
</dbReference>
<gene>
    <name evidence="2" type="ORF">SAMN05660236_4584</name>
</gene>
<evidence type="ECO:0000313" key="2">
    <source>
        <dbReference type="EMBL" id="SKC83891.1"/>
    </source>
</evidence>
<evidence type="ECO:0000259" key="1">
    <source>
        <dbReference type="Pfam" id="PF13788"/>
    </source>
</evidence>
<accession>A0A1T5M6N7</accession>
<feature type="domain" description="DUF4180" evidence="1">
    <location>
        <begin position="10"/>
        <end position="115"/>
    </location>
</feature>
<organism evidence="2 3">
    <name type="scientific">Ohtaekwangia koreensis</name>
    <dbReference type="NCBI Taxonomy" id="688867"/>
    <lineage>
        <taxon>Bacteria</taxon>
        <taxon>Pseudomonadati</taxon>
        <taxon>Bacteroidota</taxon>
        <taxon>Cytophagia</taxon>
        <taxon>Cytophagales</taxon>
        <taxon>Fulvivirgaceae</taxon>
        <taxon>Ohtaekwangia</taxon>
    </lineage>
</organism>
<dbReference type="RefSeq" id="WP_079689095.1">
    <property type="nucleotide sequence ID" value="NZ_FUZU01000003.1"/>
</dbReference>
<dbReference type="OrthoDB" id="8595425at2"/>
<evidence type="ECO:0000313" key="3">
    <source>
        <dbReference type="Proteomes" id="UP000190961"/>
    </source>
</evidence>
<dbReference type="Proteomes" id="UP000190961">
    <property type="component" value="Unassembled WGS sequence"/>
</dbReference>
<reference evidence="2 3" key="1">
    <citation type="submission" date="2017-02" db="EMBL/GenBank/DDBJ databases">
        <authorList>
            <person name="Peterson S.W."/>
        </authorList>
    </citation>
    <scope>NUCLEOTIDE SEQUENCE [LARGE SCALE GENOMIC DNA]</scope>
    <source>
        <strain evidence="2 3">DSM 25262</strain>
    </source>
</reference>
<dbReference type="Pfam" id="PF13788">
    <property type="entry name" value="DUF4180"/>
    <property type="match status" value="1"/>
</dbReference>
<proteinExistence type="predicted"/>
<dbReference type="EMBL" id="FUZU01000003">
    <property type="protein sequence ID" value="SKC83891.1"/>
    <property type="molecule type" value="Genomic_DNA"/>
</dbReference>